<gene>
    <name evidence="6" type="ORF">DJ018_06805</name>
</gene>
<feature type="transmembrane region" description="Helical" evidence="4">
    <location>
        <begin position="38"/>
        <end position="58"/>
    </location>
</feature>
<keyword evidence="1 4" id="KW-0812">Transmembrane</keyword>
<evidence type="ECO:0000256" key="3">
    <source>
        <dbReference type="ARBA" id="ARBA00023136"/>
    </source>
</evidence>
<dbReference type="Pfam" id="PF04588">
    <property type="entry name" value="HIG_1_N"/>
    <property type="match status" value="1"/>
</dbReference>
<dbReference type="EMBL" id="QFYR01000001">
    <property type="protein sequence ID" value="RAK57629.1"/>
    <property type="molecule type" value="Genomic_DNA"/>
</dbReference>
<dbReference type="PROSITE" id="PS51503">
    <property type="entry name" value="HIG1"/>
    <property type="match status" value="1"/>
</dbReference>
<comment type="caution">
    <text evidence="6">The sequence shown here is derived from an EMBL/GenBank/DDBJ whole genome shotgun (WGS) entry which is preliminary data.</text>
</comment>
<evidence type="ECO:0000256" key="2">
    <source>
        <dbReference type="ARBA" id="ARBA00022989"/>
    </source>
</evidence>
<feature type="domain" description="HIG1" evidence="5">
    <location>
        <begin position="1"/>
        <end position="60"/>
    </location>
</feature>
<dbReference type="Gene3D" id="6.10.140.1320">
    <property type="match status" value="1"/>
</dbReference>
<evidence type="ECO:0000313" key="6">
    <source>
        <dbReference type="EMBL" id="RAK57629.1"/>
    </source>
</evidence>
<sequence length="60" mass="6665">MSAINILVFVGLAVVTVILFAGVLAMYRGKNSNKYMQWRVIAQGAVVLFLLLVLLWRARG</sequence>
<dbReference type="OrthoDB" id="7284889at2"/>
<evidence type="ECO:0000256" key="1">
    <source>
        <dbReference type="ARBA" id="ARBA00022692"/>
    </source>
</evidence>
<evidence type="ECO:0000256" key="4">
    <source>
        <dbReference type="SAM" id="Phobius"/>
    </source>
</evidence>
<dbReference type="InterPro" id="IPR007667">
    <property type="entry name" value="Hypoxia_induced_domain"/>
</dbReference>
<feature type="transmembrane region" description="Helical" evidence="4">
    <location>
        <begin position="6"/>
        <end position="26"/>
    </location>
</feature>
<keyword evidence="2 4" id="KW-1133">Transmembrane helix</keyword>
<reference evidence="7" key="1">
    <citation type="submission" date="2018-05" db="EMBL/GenBank/DDBJ databases">
        <authorList>
            <person name="Li X."/>
        </authorList>
    </citation>
    <scope>NUCLEOTIDE SEQUENCE [LARGE SCALE GENOMIC DNA]</scope>
    <source>
        <strain evidence="7">YIM 73061</strain>
    </source>
</reference>
<evidence type="ECO:0000313" key="7">
    <source>
        <dbReference type="Proteomes" id="UP000249725"/>
    </source>
</evidence>
<evidence type="ECO:0000259" key="5">
    <source>
        <dbReference type="PROSITE" id="PS51503"/>
    </source>
</evidence>
<keyword evidence="7" id="KW-1185">Reference proteome</keyword>
<keyword evidence="3 4" id="KW-0472">Membrane</keyword>
<proteinExistence type="predicted"/>
<dbReference type="AlphaFoldDB" id="A0A328ASV9"/>
<organism evidence="6 7">
    <name type="scientific">Phenylobacterium deserti</name>
    <dbReference type="NCBI Taxonomy" id="1914756"/>
    <lineage>
        <taxon>Bacteria</taxon>
        <taxon>Pseudomonadati</taxon>
        <taxon>Pseudomonadota</taxon>
        <taxon>Alphaproteobacteria</taxon>
        <taxon>Caulobacterales</taxon>
        <taxon>Caulobacteraceae</taxon>
        <taxon>Phenylobacterium</taxon>
    </lineage>
</organism>
<dbReference type="Proteomes" id="UP000249725">
    <property type="component" value="Unassembled WGS sequence"/>
</dbReference>
<name>A0A328ASV9_9CAUL</name>
<dbReference type="RefSeq" id="WP_111514080.1">
    <property type="nucleotide sequence ID" value="NZ_QFYR01000001.1"/>
</dbReference>
<accession>A0A328ASV9</accession>
<protein>
    <recommendedName>
        <fullName evidence="5">HIG1 domain-containing protein</fullName>
    </recommendedName>
</protein>